<keyword evidence="1" id="KW-0547">Nucleotide-binding</keyword>
<organism evidence="8 9">
    <name type="scientific">Chaetoceros tenuissimus</name>
    <dbReference type="NCBI Taxonomy" id="426638"/>
    <lineage>
        <taxon>Eukaryota</taxon>
        <taxon>Sar</taxon>
        <taxon>Stramenopiles</taxon>
        <taxon>Ochrophyta</taxon>
        <taxon>Bacillariophyta</taxon>
        <taxon>Coscinodiscophyceae</taxon>
        <taxon>Chaetocerotophycidae</taxon>
        <taxon>Chaetocerotales</taxon>
        <taxon>Chaetocerotaceae</taxon>
        <taxon>Chaetoceros</taxon>
    </lineage>
</organism>
<evidence type="ECO:0000256" key="3">
    <source>
        <dbReference type="ARBA" id="ARBA00023186"/>
    </source>
</evidence>
<evidence type="ECO:0008006" key="10">
    <source>
        <dbReference type="Google" id="ProtNLM"/>
    </source>
</evidence>
<comment type="catalytic activity">
    <reaction evidence="5">
        <text>GTP + H2O = GDP + phosphate + H(+)</text>
        <dbReference type="Rhea" id="RHEA:19669"/>
        <dbReference type="ChEBI" id="CHEBI:15377"/>
        <dbReference type="ChEBI" id="CHEBI:15378"/>
        <dbReference type="ChEBI" id="CHEBI:37565"/>
        <dbReference type="ChEBI" id="CHEBI:43474"/>
        <dbReference type="ChEBI" id="CHEBI:58189"/>
    </reaction>
    <physiologicalReaction direction="left-to-right" evidence="5">
        <dbReference type="Rhea" id="RHEA:19670"/>
    </physiologicalReaction>
</comment>
<dbReference type="SUPFAM" id="SSF90002">
    <property type="entry name" value="Hypothetical protein YjiA, C-terminal domain"/>
    <property type="match status" value="1"/>
</dbReference>
<evidence type="ECO:0000313" key="9">
    <source>
        <dbReference type="Proteomes" id="UP001054902"/>
    </source>
</evidence>
<feature type="domain" description="CobW C-terminal" evidence="7">
    <location>
        <begin position="235"/>
        <end position="330"/>
    </location>
</feature>
<dbReference type="PANTHER" id="PTHR13748">
    <property type="entry name" value="COBW-RELATED"/>
    <property type="match status" value="1"/>
</dbReference>
<proteinExistence type="inferred from homology"/>
<dbReference type="Pfam" id="PF02492">
    <property type="entry name" value="cobW"/>
    <property type="match status" value="1"/>
</dbReference>
<dbReference type="CDD" id="cd03112">
    <property type="entry name" value="CobW-like"/>
    <property type="match status" value="1"/>
</dbReference>
<evidence type="ECO:0000256" key="1">
    <source>
        <dbReference type="ARBA" id="ARBA00022741"/>
    </source>
</evidence>
<name>A0AAD3CSY8_9STRA</name>
<dbReference type="Gene3D" id="3.40.50.300">
    <property type="entry name" value="P-loop containing nucleotide triphosphate hydrolases"/>
    <property type="match status" value="1"/>
</dbReference>
<dbReference type="InterPro" id="IPR036627">
    <property type="entry name" value="CobW-likC_sf"/>
</dbReference>
<dbReference type="Gene3D" id="3.30.1220.10">
    <property type="entry name" value="CobW-like, C-terminal domain"/>
    <property type="match status" value="1"/>
</dbReference>
<feature type="domain" description="CobW/HypB/UreG nucleotide-binding" evidence="6">
    <location>
        <begin position="8"/>
        <end position="192"/>
    </location>
</feature>
<keyword evidence="9" id="KW-1185">Reference proteome</keyword>
<dbReference type="Proteomes" id="UP001054902">
    <property type="component" value="Unassembled WGS sequence"/>
</dbReference>
<evidence type="ECO:0000259" key="6">
    <source>
        <dbReference type="Pfam" id="PF02492"/>
    </source>
</evidence>
<dbReference type="AlphaFoldDB" id="A0AAD3CSY8"/>
<evidence type="ECO:0000313" key="8">
    <source>
        <dbReference type="EMBL" id="GFH51502.1"/>
    </source>
</evidence>
<dbReference type="GO" id="GO:0016787">
    <property type="term" value="F:hydrolase activity"/>
    <property type="evidence" value="ECO:0007669"/>
    <property type="project" value="UniProtKB-KW"/>
</dbReference>
<dbReference type="GO" id="GO:0005737">
    <property type="term" value="C:cytoplasm"/>
    <property type="evidence" value="ECO:0007669"/>
    <property type="project" value="TreeGrafter"/>
</dbReference>
<accession>A0AAD3CSY8</accession>
<dbReference type="PANTHER" id="PTHR13748:SF62">
    <property type="entry name" value="COBW DOMAIN-CONTAINING PROTEIN"/>
    <property type="match status" value="1"/>
</dbReference>
<protein>
    <recommendedName>
        <fullName evidence="10">CobW C-terminal domain-containing protein</fullName>
    </recommendedName>
</protein>
<evidence type="ECO:0000256" key="5">
    <source>
        <dbReference type="ARBA" id="ARBA00049117"/>
    </source>
</evidence>
<dbReference type="InterPro" id="IPR027417">
    <property type="entry name" value="P-loop_NTPase"/>
</dbReference>
<evidence type="ECO:0000259" key="7">
    <source>
        <dbReference type="Pfam" id="PF07683"/>
    </source>
</evidence>
<dbReference type="EMBL" id="BLLK01000045">
    <property type="protein sequence ID" value="GFH51502.1"/>
    <property type="molecule type" value="Genomic_DNA"/>
</dbReference>
<reference evidence="8 9" key="1">
    <citation type="journal article" date="2021" name="Sci. Rep.">
        <title>The genome of the diatom Chaetoceros tenuissimus carries an ancient integrated fragment of an extant virus.</title>
        <authorList>
            <person name="Hongo Y."/>
            <person name="Kimura K."/>
            <person name="Takaki Y."/>
            <person name="Yoshida Y."/>
            <person name="Baba S."/>
            <person name="Kobayashi G."/>
            <person name="Nagasaki K."/>
            <person name="Hano T."/>
            <person name="Tomaru Y."/>
        </authorList>
    </citation>
    <scope>NUCLEOTIDE SEQUENCE [LARGE SCALE GENOMIC DNA]</scope>
    <source>
        <strain evidence="8 9">NIES-3715</strain>
    </source>
</reference>
<dbReference type="Pfam" id="PF07683">
    <property type="entry name" value="CobW_C"/>
    <property type="match status" value="1"/>
</dbReference>
<dbReference type="InterPro" id="IPR011629">
    <property type="entry name" value="CobW-like_C"/>
</dbReference>
<sequence>MPDKKKIPVTVLTGFLGSGKTTLLNHILNDGNHKMKFAVIENEFGEIGVDEQTLSENVDEEVIEVMNGCICCTVRGDLVEALKKLYKRIDQFDGVIIETTGLADPAPVVQTFFVDETIQQYYSLDSVITVVDAKEILTRLAEEKPEGVENESVEQVCFADKVLLNKTDLADDKTLKEIEDKIKQLNPTASILRCQHAKVDPKELLNIQAFELSRVLDFDPEFLDEDAEHMHDETVSSVSCRIKGNINQLMLSNWIQRLITEEGANLYRYKGILSVKGVEQKFIFQGVGMLFNGDFSDMRWGIPEDERENVFVFIGKNLDHDWLRDCFKACIVSDKLRFNVGDKVQCNIGHFADGIIIKQWDDGNAYRIEIQDENKTNVWAPIDVDGYVRARK</sequence>
<gene>
    <name evidence="8" type="ORF">CTEN210_07978</name>
</gene>
<dbReference type="GO" id="GO:0000166">
    <property type="term" value="F:nucleotide binding"/>
    <property type="evidence" value="ECO:0007669"/>
    <property type="project" value="UniProtKB-KW"/>
</dbReference>
<evidence type="ECO:0000256" key="2">
    <source>
        <dbReference type="ARBA" id="ARBA00022801"/>
    </source>
</evidence>
<dbReference type="InterPro" id="IPR051316">
    <property type="entry name" value="Zinc-reg_GTPase_activator"/>
</dbReference>
<comment type="caution">
    <text evidence="8">The sequence shown here is derived from an EMBL/GenBank/DDBJ whole genome shotgun (WGS) entry which is preliminary data.</text>
</comment>
<dbReference type="InterPro" id="IPR003495">
    <property type="entry name" value="CobW/HypB/UreG_nucleotide-bd"/>
</dbReference>
<comment type="similarity">
    <text evidence="4">Belongs to the SIMIBI class G3E GTPase family. ZNG1 subfamily.</text>
</comment>
<keyword evidence="3" id="KW-0143">Chaperone</keyword>
<keyword evidence="2" id="KW-0378">Hydrolase</keyword>
<evidence type="ECO:0000256" key="4">
    <source>
        <dbReference type="ARBA" id="ARBA00034320"/>
    </source>
</evidence>
<dbReference type="SUPFAM" id="SSF52540">
    <property type="entry name" value="P-loop containing nucleoside triphosphate hydrolases"/>
    <property type="match status" value="1"/>
</dbReference>